<dbReference type="RefSeq" id="WP_071083521.1">
    <property type="nucleotide sequence ID" value="NZ_MBLM01000102.1"/>
</dbReference>
<dbReference type="InterPro" id="IPR004360">
    <property type="entry name" value="Glyas_Fos-R_dOase_dom"/>
</dbReference>
<dbReference type="InterPro" id="IPR037523">
    <property type="entry name" value="VOC_core"/>
</dbReference>
<dbReference type="OrthoDB" id="9793039at2"/>
<evidence type="ECO:0000313" key="3">
    <source>
        <dbReference type="Proteomes" id="UP000179627"/>
    </source>
</evidence>
<dbReference type="PANTHER" id="PTHR33993">
    <property type="entry name" value="GLYOXALASE-RELATED"/>
    <property type="match status" value="1"/>
</dbReference>
<organism evidence="2 3">
    <name type="scientific">Parafrankia colletiae</name>
    <dbReference type="NCBI Taxonomy" id="573497"/>
    <lineage>
        <taxon>Bacteria</taxon>
        <taxon>Bacillati</taxon>
        <taxon>Actinomycetota</taxon>
        <taxon>Actinomycetes</taxon>
        <taxon>Frankiales</taxon>
        <taxon>Frankiaceae</taxon>
        <taxon>Parafrankia</taxon>
    </lineage>
</organism>
<feature type="domain" description="VOC" evidence="1">
    <location>
        <begin position="11"/>
        <end position="124"/>
    </location>
</feature>
<evidence type="ECO:0000313" key="2">
    <source>
        <dbReference type="EMBL" id="OHV39418.1"/>
    </source>
</evidence>
<comment type="caution">
    <text evidence="2">The sequence shown here is derived from an EMBL/GenBank/DDBJ whole genome shotgun (WGS) entry which is preliminary data.</text>
</comment>
<dbReference type="AlphaFoldDB" id="A0A1S1QXK4"/>
<dbReference type="CDD" id="cd07247">
    <property type="entry name" value="SgaA_N_like"/>
    <property type="match status" value="2"/>
</dbReference>
<proteinExistence type="predicted"/>
<dbReference type="Pfam" id="PF00903">
    <property type="entry name" value="Glyoxalase"/>
    <property type="match status" value="2"/>
</dbReference>
<reference evidence="3" key="1">
    <citation type="submission" date="2016-07" db="EMBL/GenBank/DDBJ databases">
        <title>Sequence Frankia sp. strain CcI1.17.</title>
        <authorList>
            <person name="Ghodhbane-Gtari F."/>
            <person name="Swanson E."/>
            <person name="Gueddou A."/>
            <person name="Morris K."/>
            <person name="Hezbri K."/>
            <person name="Ktari A."/>
            <person name="Nouioui I."/>
            <person name="Abebe-Akele F."/>
            <person name="Simpson S."/>
            <person name="Thomas K."/>
            <person name="Gtari M."/>
            <person name="Tisa L.S."/>
            <person name="Hurst S."/>
        </authorList>
    </citation>
    <scope>NUCLEOTIDE SEQUENCE [LARGE SCALE GENOMIC DNA]</scope>
    <source>
        <strain evidence="3">Cc1.17</strain>
    </source>
</reference>
<sequence>MPAHETTLTGAPCWVDLMTADVDGARRFYSELFGWTAQESDSEFGGYFNFTRNGRPVAGGMPKQQPELPDVWSVYLLTQDAEKTVAAVPEHGGSVMIPPMAVADLGTMAVVTDPAGAVIGMWQPGAHRGFELLAEPGAPGWFELMTRDFGSSVPFYQEVFGWHTKIMGDSDEFRYTVQVDDSGDEHAGIMDASAFLPEGVPSHWGVYFAVEDTDATLALTERLGGATVQPATDTPYGRLAVATDPTGAVFKLLGPNKEEQKAPAKG</sequence>
<evidence type="ECO:0000259" key="1">
    <source>
        <dbReference type="PROSITE" id="PS51819"/>
    </source>
</evidence>
<dbReference type="PROSITE" id="PS51819">
    <property type="entry name" value="VOC"/>
    <property type="match status" value="2"/>
</dbReference>
<dbReference type="Proteomes" id="UP000179627">
    <property type="component" value="Unassembled WGS sequence"/>
</dbReference>
<dbReference type="InterPro" id="IPR052164">
    <property type="entry name" value="Anthracycline_SecMetBiosynth"/>
</dbReference>
<dbReference type="EMBL" id="MBLM01000102">
    <property type="protein sequence ID" value="OHV39418.1"/>
    <property type="molecule type" value="Genomic_DNA"/>
</dbReference>
<name>A0A1S1QXK4_9ACTN</name>
<keyword evidence="3" id="KW-1185">Reference proteome</keyword>
<dbReference type="Gene3D" id="3.10.180.10">
    <property type="entry name" value="2,3-Dihydroxybiphenyl 1,2-Dioxygenase, domain 1"/>
    <property type="match status" value="2"/>
</dbReference>
<accession>A0A1S1QXK4</accession>
<dbReference type="PANTHER" id="PTHR33993:SF10">
    <property type="entry name" value="CONSERVED PROTEIN"/>
    <property type="match status" value="1"/>
</dbReference>
<feature type="domain" description="VOC" evidence="1">
    <location>
        <begin position="138"/>
        <end position="255"/>
    </location>
</feature>
<gene>
    <name evidence="2" type="ORF">CC117_14465</name>
</gene>
<dbReference type="InterPro" id="IPR029068">
    <property type="entry name" value="Glyas_Bleomycin-R_OHBP_Dase"/>
</dbReference>
<dbReference type="SUPFAM" id="SSF54593">
    <property type="entry name" value="Glyoxalase/Bleomycin resistance protein/Dihydroxybiphenyl dioxygenase"/>
    <property type="match status" value="1"/>
</dbReference>
<protein>
    <submittedName>
        <fullName evidence="2">Glyoxalase</fullName>
    </submittedName>
</protein>